<reference evidence="3 4" key="1">
    <citation type="submission" date="2020-08" db="EMBL/GenBank/DDBJ databases">
        <title>Sequencing the genomes of 1000 actinobacteria strains.</title>
        <authorList>
            <person name="Klenk H.-P."/>
        </authorList>
    </citation>
    <scope>NUCLEOTIDE SEQUENCE [LARGE SCALE GENOMIC DNA]</scope>
    <source>
        <strain evidence="3 4">DSM 45084</strain>
    </source>
</reference>
<dbReference type="EMBL" id="JACHJS010000001">
    <property type="protein sequence ID" value="MBB4966533.1"/>
    <property type="molecule type" value="Genomic_DNA"/>
</dbReference>
<dbReference type="InterPro" id="IPR012349">
    <property type="entry name" value="Split_barrel_FMN-bd"/>
</dbReference>
<dbReference type="InterPro" id="IPR004378">
    <property type="entry name" value="F420H2_quin_Rdtase"/>
</dbReference>
<dbReference type="NCBIfam" id="TIGR00026">
    <property type="entry name" value="hi_GC_TIGR00026"/>
    <property type="match status" value="1"/>
</dbReference>
<protein>
    <submittedName>
        <fullName evidence="3">Deazaflavin-dependent oxidoreductase (Nitroreductase family)</fullName>
    </submittedName>
</protein>
<dbReference type="PANTHER" id="PTHR39428:SF1">
    <property type="entry name" value="F420H(2)-DEPENDENT QUINONE REDUCTASE RV1261C"/>
    <property type="match status" value="1"/>
</dbReference>
<comment type="caution">
    <text evidence="3">The sequence shown here is derived from an EMBL/GenBank/DDBJ whole genome shotgun (WGS) entry which is preliminary data.</text>
</comment>
<gene>
    <name evidence="3" type="ORF">F4559_003892</name>
</gene>
<dbReference type="Gene3D" id="2.30.110.10">
    <property type="entry name" value="Electron Transport, Fmn-binding Protein, Chain A"/>
    <property type="match status" value="1"/>
</dbReference>
<dbReference type="GO" id="GO:0005886">
    <property type="term" value="C:plasma membrane"/>
    <property type="evidence" value="ECO:0007669"/>
    <property type="project" value="TreeGrafter"/>
</dbReference>
<comment type="similarity">
    <text evidence="1">Belongs to the F420H(2)-dependent quinone reductase family.</text>
</comment>
<sequence>MDERIVRNQAVIEEFRANGGVVGGAYEGRDLLLLHHQGARTGASHISPLCYLPAGEALVVVAANGGRPNHPGWYHNLVARPEVEVEVGADRRSATARIAQGTERDALVQRFHQETPFFTRFADAAGREIPVVVIEPR</sequence>
<name>A0A7W7T4Q4_9PSEU</name>
<evidence type="ECO:0000313" key="4">
    <source>
        <dbReference type="Proteomes" id="UP000542674"/>
    </source>
</evidence>
<evidence type="ECO:0000256" key="2">
    <source>
        <dbReference type="ARBA" id="ARBA00049106"/>
    </source>
</evidence>
<keyword evidence="4" id="KW-1185">Reference proteome</keyword>
<dbReference type="Pfam" id="PF04075">
    <property type="entry name" value="F420H2_quin_red"/>
    <property type="match status" value="1"/>
</dbReference>
<accession>A0A7W7T4Q4</accession>
<dbReference type="Proteomes" id="UP000542674">
    <property type="component" value="Unassembled WGS sequence"/>
</dbReference>
<comment type="catalytic activity">
    <reaction evidence="2">
        <text>oxidized coenzyme F420-(gamma-L-Glu)(n) + a quinol + H(+) = reduced coenzyme F420-(gamma-L-Glu)(n) + a quinone</text>
        <dbReference type="Rhea" id="RHEA:39663"/>
        <dbReference type="Rhea" id="RHEA-COMP:12939"/>
        <dbReference type="Rhea" id="RHEA-COMP:14378"/>
        <dbReference type="ChEBI" id="CHEBI:15378"/>
        <dbReference type="ChEBI" id="CHEBI:24646"/>
        <dbReference type="ChEBI" id="CHEBI:132124"/>
        <dbReference type="ChEBI" id="CHEBI:133980"/>
        <dbReference type="ChEBI" id="CHEBI:139511"/>
    </reaction>
</comment>
<evidence type="ECO:0000313" key="3">
    <source>
        <dbReference type="EMBL" id="MBB4966533.1"/>
    </source>
</evidence>
<dbReference type="PANTHER" id="PTHR39428">
    <property type="entry name" value="F420H(2)-DEPENDENT QUINONE REDUCTASE RV1261C"/>
    <property type="match status" value="1"/>
</dbReference>
<dbReference type="GO" id="GO:0016491">
    <property type="term" value="F:oxidoreductase activity"/>
    <property type="evidence" value="ECO:0007669"/>
    <property type="project" value="InterPro"/>
</dbReference>
<dbReference type="GO" id="GO:0070967">
    <property type="term" value="F:coenzyme F420 binding"/>
    <property type="evidence" value="ECO:0007669"/>
    <property type="project" value="TreeGrafter"/>
</dbReference>
<dbReference type="RefSeq" id="WP_312865724.1">
    <property type="nucleotide sequence ID" value="NZ_BAABAI010000024.1"/>
</dbReference>
<evidence type="ECO:0000256" key="1">
    <source>
        <dbReference type="ARBA" id="ARBA00008710"/>
    </source>
</evidence>
<proteinExistence type="inferred from homology"/>
<organism evidence="3 4">
    <name type="scientific">Saccharothrix violaceirubra</name>
    <dbReference type="NCBI Taxonomy" id="413306"/>
    <lineage>
        <taxon>Bacteria</taxon>
        <taxon>Bacillati</taxon>
        <taxon>Actinomycetota</taxon>
        <taxon>Actinomycetes</taxon>
        <taxon>Pseudonocardiales</taxon>
        <taxon>Pseudonocardiaceae</taxon>
        <taxon>Saccharothrix</taxon>
    </lineage>
</organism>
<dbReference type="AlphaFoldDB" id="A0A7W7T4Q4"/>